<dbReference type="AlphaFoldDB" id="A0A2N4U2E2"/>
<proteinExistence type="predicted"/>
<comment type="caution">
    <text evidence="3">The sequence shown here is derived from an EMBL/GenBank/DDBJ whole genome shotgun (WGS) entry which is preliminary data.</text>
</comment>
<dbReference type="Pfam" id="PF03597">
    <property type="entry name" value="FixS"/>
    <property type="match status" value="1"/>
</dbReference>
<dbReference type="Proteomes" id="UP000234190">
    <property type="component" value="Unassembled WGS sequence"/>
</dbReference>
<sequence length="76" mass="8388">MASSLFLLLPISLVFVIVIGVFFWWAIFSGQFDDTQSRGESILNDNDAPGENLATTEDRDAAKPASLAENGRQREK</sequence>
<evidence type="ECO:0000256" key="2">
    <source>
        <dbReference type="SAM" id="Phobius"/>
    </source>
</evidence>
<keyword evidence="4" id="KW-1185">Reference proteome</keyword>
<keyword evidence="2" id="KW-0472">Membrane</keyword>
<dbReference type="InterPro" id="IPR004714">
    <property type="entry name" value="Cyt_oxidase_maturation_cbb3"/>
</dbReference>
<organism evidence="3 4">
    <name type="scientific">Pollutimonas subterranea</name>
    <dbReference type="NCBI Taxonomy" id="2045210"/>
    <lineage>
        <taxon>Bacteria</taxon>
        <taxon>Pseudomonadati</taxon>
        <taxon>Pseudomonadota</taxon>
        <taxon>Betaproteobacteria</taxon>
        <taxon>Burkholderiales</taxon>
        <taxon>Alcaligenaceae</taxon>
        <taxon>Pollutimonas</taxon>
    </lineage>
</organism>
<dbReference type="EMBL" id="PDNW01000012">
    <property type="protein sequence ID" value="PLC49192.1"/>
    <property type="molecule type" value="Genomic_DNA"/>
</dbReference>
<protein>
    <submittedName>
        <fullName evidence="3">Cbb3-type cytochrome oxidase assembly protein CcoS</fullName>
    </submittedName>
</protein>
<keyword evidence="2" id="KW-0812">Transmembrane</keyword>
<feature type="region of interest" description="Disordered" evidence="1">
    <location>
        <begin position="39"/>
        <end position="76"/>
    </location>
</feature>
<name>A0A2N4U2E2_9BURK</name>
<dbReference type="OrthoDB" id="9802763at2"/>
<dbReference type="PANTHER" id="PTHR41532">
    <property type="entry name" value="FIXS PROTEIN"/>
    <property type="match status" value="1"/>
</dbReference>
<dbReference type="NCBIfam" id="TIGR00847">
    <property type="entry name" value="ccoS"/>
    <property type="match status" value="1"/>
</dbReference>
<feature type="transmembrane region" description="Helical" evidence="2">
    <location>
        <begin position="6"/>
        <end position="28"/>
    </location>
</feature>
<evidence type="ECO:0000313" key="3">
    <source>
        <dbReference type="EMBL" id="PLC49192.1"/>
    </source>
</evidence>
<reference evidence="3 4" key="1">
    <citation type="submission" date="2017-10" db="EMBL/GenBank/DDBJ databases">
        <title>Two draft genome sequences of Pusillimonas sp. strains isolated from a nitrate- and radionuclide-contaminated groundwater in Russia.</title>
        <authorList>
            <person name="Grouzdev D.S."/>
            <person name="Tourova T.P."/>
            <person name="Goeva M.A."/>
            <person name="Babich T.L."/>
            <person name="Sokolova D.S."/>
            <person name="Abdullin R."/>
            <person name="Poltaraus A.B."/>
            <person name="Toshchakov S.V."/>
            <person name="Nazina T.N."/>
        </authorList>
    </citation>
    <scope>NUCLEOTIDE SEQUENCE [LARGE SCALE GENOMIC DNA]</scope>
    <source>
        <strain evidence="3 4">JR1/69-3-13</strain>
    </source>
</reference>
<gene>
    <name evidence="3" type="primary">ccoS</name>
    <name evidence="3" type="ORF">CR159_14335</name>
</gene>
<dbReference type="PANTHER" id="PTHR41532:SF1">
    <property type="entry name" value="FIXS PROTEIN"/>
    <property type="match status" value="1"/>
</dbReference>
<accession>A0A2N4U2E2</accession>
<evidence type="ECO:0000256" key="1">
    <source>
        <dbReference type="SAM" id="MobiDB-lite"/>
    </source>
</evidence>
<evidence type="ECO:0000313" key="4">
    <source>
        <dbReference type="Proteomes" id="UP000234190"/>
    </source>
</evidence>
<keyword evidence="2" id="KW-1133">Transmembrane helix</keyword>